<name>A0A5B0KMP1_9PROT</name>
<evidence type="ECO:0000313" key="2">
    <source>
        <dbReference type="Proteomes" id="UP000325333"/>
    </source>
</evidence>
<reference evidence="1 2" key="1">
    <citation type="submission" date="2019-07" db="EMBL/GenBank/DDBJ databases">
        <title>Genome sequencing of the stress-tolerant strain Azospirillum brasilense Az19.</title>
        <authorList>
            <person name="Maroniche G.A."/>
            <person name="Garcia J.E."/>
            <person name="Pagnussat L."/>
            <person name="Amenta M."/>
            <person name="Creus C.M."/>
        </authorList>
    </citation>
    <scope>NUCLEOTIDE SEQUENCE [LARGE SCALE GENOMIC DNA]</scope>
    <source>
        <strain evidence="1 2">Az19</strain>
    </source>
</reference>
<organism evidence="1 2">
    <name type="scientific">Azospirillum argentinense</name>
    <dbReference type="NCBI Taxonomy" id="2970906"/>
    <lineage>
        <taxon>Bacteria</taxon>
        <taxon>Pseudomonadati</taxon>
        <taxon>Pseudomonadota</taxon>
        <taxon>Alphaproteobacteria</taxon>
        <taxon>Rhodospirillales</taxon>
        <taxon>Azospirillaceae</taxon>
        <taxon>Azospirillum</taxon>
    </lineage>
</organism>
<evidence type="ECO:0008006" key="3">
    <source>
        <dbReference type="Google" id="ProtNLM"/>
    </source>
</evidence>
<sequence>MSAADGARATAFQLLPLKPFQQRASDTALRVILDTAAKIEADPARRRAIALAQGVTLLRSPTGSGKTLTIGRTLEHAAGALPRKAVWFWFTPYSGLVRQSRDALAAQCPGLRLRDLATDRLPRGTRDGDVFVMTWASVASATKEAKLARQEGELLPSIDLLVAALRADGWLIGAVIDEGHLNFGTNARQAADFYLGILQPDVTMIATATPRDEQLERFERVAGIGRVNRIEVSRDDAVRACLNKPGVKAVHFRPDERDASLLDMEEVAVVAGLARHRIIRKALADAGVAMVPLLMIQVDNDARNKMDPVAKVRDILVANGVDRDAIAAHTSGEPDPYFHTLAYDETKEILIFKVAAATGFDAPRAWTLVSLRKAIGVEFGLQVLGRIMRVDPRVQHLHAFASDPPRPPDGVLDYGYVFLASPAQQVGIASAADELKTIRDSIETVTDNVVVVEFGGSRVALVNPDGGFAELLDPPAPGGGEAAGADDPASRVRAAALRVQGSLDMALHDARRSPGSAVGFGGRAHQAAEESWGLAVQDAPAAAAGRPGRVSYPLRADVRFPRALAREVMPRSMDGLVQGIARRIRIDDGAIALVNRTMGKVLVTEEDVFQAARTTERANVPLSNLRIAQQAQMAFRFNESIDDRDLKPALLERLRRELDDRGHAIPGERDLRRAVDLLAMARPDLLHDACRACLAQVVEIRQDEEIPAFYEGPDLLERADKGLYGVFPADMNEEELAFARLLDQDQTGTVLWWLRNVENARWAVTIVLPNGRRHFPDFVVGVDARRKSRDGIALAEVKDDGRTGRLFSTVNTDKVRTEHREYRSALMVFRNDRGQWFNVAYRAELRMHQPGSQFTIDDLVWTQQ</sequence>
<gene>
    <name evidence="1" type="ORF">FH063_003134</name>
</gene>
<proteinExistence type="predicted"/>
<accession>A0A5B0KMP1</accession>
<dbReference type="Proteomes" id="UP000325333">
    <property type="component" value="Unassembled WGS sequence"/>
</dbReference>
<dbReference type="RefSeq" id="WP_149651373.1">
    <property type="nucleotide sequence ID" value="NZ_VEWN01000017.1"/>
</dbReference>
<dbReference type="AlphaFoldDB" id="A0A5B0KMP1"/>
<dbReference type="InterPro" id="IPR027417">
    <property type="entry name" value="P-loop_NTPase"/>
</dbReference>
<evidence type="ECO:0000313" key="1">
    <source>
        <dbReference type="EMBL" id="KAA1053215.1"/>
    </source>
</evidence>
<dbReference type="SUPFAM" id="SSF52540">
    <property type="entry name" value="P-loop containing nucleoside triphosphate hydrolases"/>
    <property type="match status" value="1"/>
</dbReference>
<dbReference type="EMBL" id="VEWN01000017">
    <property type="protein sequence ID" value="KAA1053215.1"/>
    <property type="molecule type" value="Genomic_DNA"/>
</dbReference>
<dbReference type="Gene3D" id="3.40.50.300">
    <property type="entry name" value="P-loop containing nucleotide triphosphate hydrolases"/>
    <property type="match status" value="1"/>
</dbReference>
<comment type="caution">
    <text evidence="1">The sequence shown here is derived from an EMBL/GenBank/DDBJ whole genome shotgun (WGS) entry which is preliminary data.</text>
</comment>
<protein>
    <recommendedName>
        <fullName evidence="3">Helicase ATP-binding domain-containing protein</fullName>
    </recommendedName>
</protein>